<evidence type="ECO:0000313" key="2">
    <source>
        <dbReference type="EMBL" id="CAL1393237.1"/>
    </source>
</evidence>
<dbReference type="Proteomes" id="UP001497516">
    <property type="component" value="Chromosome 6"/>
</dbReference>
<reference evidence="2 3" key="1">
    <citation type="submission" date="2024-04" db="EMBL/GenBank/DDBJ databases">
        <authorList>
            <person name="Fracassetti M."/>
        </authorList>
    </citation>
    <scope>NUCLEOTIDE SEQUENCE [LARGE SCALE GENOMIC DNA]</scope>
</reference>
<dbReference type="AlphaFoldDB" id="A0AAV2F5B9"/>
<name>A0AAV2F5B9_9ROSI</name>
<evidence type="ECO:0000313" key="3">
    <source>
        <dbReference type="Proteomes" id="UP001497516"/>
    </source>
</evidence>
<organism evidence="2 3">
    <name type="scientific">Linum trigynum</name>
    <dbReference type="NCBI Taxonomy" id="586398"/>
    <lineage>
        <taxon>Eukaryota</taxon>
        <taxon>Viridiplantae</taxon>
        <taxon>Streptophyta</taxon>
        <taxon>Embryophyta</taxon>
        <taxon>Tracheophyta</taxon>
        <taxon>Spermatophyta</taxon>
        <taxon>Magnoliopsida</taxon>
        <taxon>eudicotyledons</taxon>
        <taxon>Gunneridae</taxon>
        <taxon>Pentapetalae</taxon>
        <taxon>rosids</taxon>
        <taxon>fabids</taxon>
        <taxon>Malpighiales</taxon>
        <taxon>Linaceae</taxon>
        <taxon>Linum</taxon>
    </lineage>
</organism>
<proteinExistence type="predicted"/>
<keyword evidence="3" id="KW-1185">Reference proteome</keyword>
<feature type="compositionally biased region" description="Acidic residues" evidence="1">
    <location>
        <begin position="25"/>
        <end position="42"/>
    </location>
</feature>
<gene>
    <name evidence="2" type="ORF">LTRI10_LOCUS33829</name>
</gene>
<accession>A0AAV2F5B9</accession>
<dbReference type="EMBL" id="OZ034819">
    <property type="protein sequence ID" value="CAL1393237.1"/>
    <property type="molecule type" value="Genomic_DNA"/>
</dbReference>
<evidence type="ECO:0000256" key="1">
    <source>
        <dbReference type="SAM" id="MobiDB-lite"/>
    </source>
</evidence>
<sequence>MHLLQEERVVKWIEGFPQPQIPAEDQPEVPEDEADEDVHPEDVDDTAVACSTTFEYGDSSSTFSSQDYFAHQF</sequence>
<protein>
    <submittedName>
        <fullName evidence="2">Uncharacterized protein</fullName>
    </submittedName>
</protein>
<feature type="region of interest" description="Disordered" evidence="1">
    <location>
        <begin position="15"/>
        <end position="42"/>
    </location>
</feature>